<dbReference type="GO" id="GO:0016787">
    <property type="term" value="F:hydrolase activity"/>
    <property type="evidence" value="ECO:0007669"/>
    <property type="project" value="InterPro"/>
</dbReference>
<sequence length="402" mass="45658">MDGSDARYYLSRQWESNNWVIHLQGGGSCITYDECRSRSEGPLGSSLPLDAHITGEWTLSNDPKINPTFHKWNKVLIPYCSGDVFVGRMLKKNHPYRLPMLGHYIFSAVIEDLVRLYKINKKKTKILFGGTSAGGVGVLANADYLQEMTRPAKVRAYNDGGWFTLFRSFGEKPNMNLPQFFHTLATLFEKHWDGFADKTCQKHMPKSAACLYGELAIQYVKTPMFVMTSMWDLYQLNQMVPRTSPVIHLPPKLNQETKYLESFANNSYRSITGLLRKPKNGVFSPACYSHIFFTNCIGGIICGAPKKTVYSSGGQTAYGALTDWYLTDGAEGSYIDDIIESPTCNPSCCTQHCHKCKSLNDILHGTENGHTNLVYRHRKRKKETDTKNEVERNHDNQNNYQR</sequence>
<reference evidence="3" key="1">
    <citation type="journal article" date="2014" name="PLoS Genet.">
        <title>Differential Responses to Wnt and PCP Disruption Predict Expression and Developmental Function of Conserved and Novel Genes in a Cnidarian.</title>
        <authorList>
            <person name="Lapebie P."/>
            <person name="Ruggiero A."/>
            <person name="Barreau C."/>
            <person name="Chevalier S."/>
            <person name="Chang P."/>
            <person name="Dru P."/>
            <person name="Houliston E."/>
            <person name="Momose T."/>
        </authorList>
    </citation>
    <scope>NUCLEOTIDE SEQUENCE</scope>
</reference>
<proteinExistence type="evidence at transcript level"/>
<dbReference type="PANTHER" id="PTHR21562">
    <property type="entry name" value="NOTUM-RELATED"/>
    <property type="match status" value="1"/>
</dbReference>
<evidence type="ECO:0000313" key="3">
    <source>
        <dbReference type="EMBL" id="JAC84933.1"/>
    </source>
</evidence>
<protein>
    <submittedName>
        <fullName evidence="3">NotumA protein</fullName>
    </submittedName>
</protein>
<organism evidence="3">
    <name type="scientific">Clytia hemisphaerica</name>
    <dbReference type="NCBI Taxonomy" id="252671"/>
    <lineage>
        <taxon>Eukaryota</taxon>
        <taxon>Metazoa</taxon>
        <taxon>Cnidaria</taxon>
        <taxon>Hydrozoa</taxon>
        <taxon>Hydroidolina</taxon>
        <taxon>Leptothecata</taxon>
        <taxon>Obeliida</taxon>
        <taxon>Clytiidae</taxon>
        <taxon>Clytia</taxon>
    </lineage>
</organism>
<name>A0A069DLV7_9CNID</name>
<dbReference type="EMBL" id="GBGP01000262">
    <property type="protein sequence ID" value="JAC84933.1"/>
    <property type="molecule type" value="mRNA"/>
</dbReference>
<dbReference type="AlphaFoldDB" id="A0A069DLV7"/>
<dbReference type="ESTHER" id="9cnid-a0a069dlv7">
    <property type="family name" value="Pectinacetylesterase-Notum"/>
</dbReference>
<evidence type="ECO:0000256" key="1">
    <source>
        <dbReference type="ARBA" id="ARBA00010213"/>
    </source>
</evidence>
<dbReference type="InterPro" id="IPR004963">
    <property type="entry name" value="PAE/NOTUM"/>
</dbReference>
<feature type="compositionally biased region" description="Basic and acidic residues" evidence="2">
    <location>
        <begin position="382"/>
        <end position="395"/>
    </location>
</feature>
<dbReference type="Pfam" id="PF03283">
    <property type="entry name" value="PAE"/>
    <property type="match status" value="1"/>
</dbReference>
<feature type="region of interest" description="Disordered" evidence="2">
    <location>
        <begin position="373"/>
        <end position="402"/>
    </location>
</feature>
<comment type="similarity">
    <text evidence="1">Belongs to the pectinacetylesterase family. Notum subfamily.</text>
</comment>
<dbReference type="PANTHER" id="PTHR21562:SF122">
    <property type="entry name" value="PALMITOLEOYL-PROTEIN CARBOXYLESTERASE NOTUM"/>
    <property type="match status" value="1"/>
</dbReference>
<dbReference type="PROSITE" id="PS51257">
    <property type="entry name" value="PROKAR_LIPOPROTEIN"/>
    <property type="match status" value="1"/>
</dbReference>
<accession>A0A069DLV7</accession>
<evidence type="ECO:0000256" key="2">
    <source>
        <dbReference type="SAM" id="MobiDB-lite"/>
    </source>
</evidence>
<feature type="non-terminal residue" evidence="3">
    <location>
        <position position="402"/>
    </location>
</feature>